<organism evidence="1 2">
    <name type="scientific">Nepenthes gracilis</name>
    <name type="common">Slender pitcher plant</name>
    <dbReference type="NCBI Taxonomy" id="150966"/>
    <lineage>
        <taxon>Eukaryota</taxon>
        <taxon>Viridiplantae</taxon>
        <taxon>Streptophyta</taxon>
        <taxon>Embryophyta</taxon>
        <taxon>Tracheophyta</taxon>
        <taxon>Spermatophyta</taxon>
        <taxon>Magnoliopsida</taxon>
        <taxon>eudicotyledons</taxon>
        <taxon>Gunneridae</taxon>
        <taxon>Pentapetalae</taxon>
        <taxon>Caryophyllales</taxon>
        <taxon>Nepenthaceae</taxon>
        <taxon>Nepenthes</taxon>
    </lineage>
</organism>
<proteinExistence type="predicted"/>
<dbReference type="Proteomes" id="UP001279734">
    <property type="component" value="Unassembled WGS sequence"/>
</dbReference>
<accession>A0AAD3SMF6</accession>
<evidence type="ECO:0000313" key="1">
    <source>
        <dbReference type="EMBL" id="GMH13390.1"/>
    </source>
</evidence>
<gene>
    <name evidence="1" type="ORF">Nepgr_015231</name>
</gene>
<protein>
    <submittedName>
        <fullName evidence="1">Uncharacterized protein</fullName>
    </submittedName>
</protein>
<comment type="caution">
    <text evidence="1">The sequence shown here is derived from an EMBL/GenBank/DDBJ whole genome shotgun (WGS) entry which is preliminary data.</text>
</comment>
<evidence type="ECO:0000313" key="2">
    <source>
        <dbReference type="Proteomes" id="UP001279734"/>
    </source>
</evidence>
<dbReference type="EMBL" id="BSYO01000012">
    <property type="protein sequence ID" value="GMH13390.1"/>
    <property type="molecule type" value="Genomic_DNA"/>
</dbReference>
<keyword evidence="2" id="KW-1185">Reference proteome</keyword>
<reference evidence="1" key="1">
    <citation type="submission" date="2023-05" db="EMBL/GenBank/DDBJ databases">
        <title>Nepenthes gracilis genome sequencing.</title>
        <authorList>
            <person name="Fukushima K."/>
        </authorList>
    </citation>
    <scope>NUCLEOTIDE SEQUENCE</scope>
    <source>
        <strain evidence="1">SING2019-196</strain>
    </source>
</reference>
<sequence>MELLFIQQSVAVGCVNLVFLLDRRPSVPLTCTASLLLYVSLDVLKSCRLCMYNTLKYCYTMDLPFSAKGKKKKRKRKREDCFHLMAQLISMVHIFFSVCV</sequence>
<dbReference type="AlphaFoldDB" id="A0AAD3SMF6"/>
<name>A0AAD3SMF6_NEPGR</name>